<organism evidence="1 2">
    <name type="scientific">Lactovum miscens</name>
    <dbReference type="NCBI Taxonomy" id="190387"/>
    <lineage>
        <taxon>Bacteria</taxon>
        <taxon>Bacillati</taxon>
        <taxon>Bacillota</taxon>
        <taxon>Bacilli</taxon>
        <taxon>Lactobacillales</taxon>
        <taxon>Streptococcaceae</taxon>
        <taxon>Lactovum</taxon>
    </lineage>
</organism>
<dbReference type="Proteomes" id="UP000562464">
    <property type="component" value="Unassembled WGS sequence"/>
</dbReference>
<proteinExistence type="predicted"/>
<sequence length="157" mass="17945">MEFEELLNNFVNNVEEISTNLSIEDQISITKAEALVYMTALEEYIKDSHYRVRSTGEDPHLADSIMMKGTNINGIKDGSYIVGFDTLKAYIARFINDGTKFPQFTKVSHREYKNPGEVAITADHFMDKLYVDDVVRTAMMEAGALEYQKIVAKRFEQ</sequence>
<evidence type="ECO:0000313" key="1">
    <source>
        <dbReference type="EMBL" id="MBB5887747.1"/>
    </source>
</evidence>
<reference evidence="1 2" key="1">
    <citation type="submission" date="2020-08" db="EMBL/GenBank/DDBJ databases">
        <title>Genomic Encyclopedia of Type Strains, Phase IV (KMG-IV): sequencing the most valuable type-strain genomes for metagenomic binning, comparative biology and taxonomic classification.</title>
        <authorList>
            <person name="Goeker M."/>
        </authorList>
    </citation>
    <scope>NUCLEOTIDE SEQUENCE [LARGE SCALE GENOMIC DNA]</scope>
    <source>
        <strain evidence="1 2">DSM 14925</strain>
    </source>
</reference>
<dbReference type="RefSeq" id="WP_183539204.1">
    <property type="nucleotide sequence ID" value="NZ_JACHHV010000007.1"/>
</dbReference>
<gene>
    <name evidence="1" type="ORF">HNQ37_000621</name>
</gene>
<accession>A0A841C648</accession>
<dbReference type="AlphaFoldDB" id="A0A841C648"/>
<comment type="caution">
    <text evidence="1">The sequence shown here is derived from an EMBL/GenBank/DDBJ whole genome shotgun (WGS) entry which is preliminary data.</text>
</comment>
<dbReference type="EMBL" id="JACHHV010000007">
    <property type="protein sequence ID" value="MBB5887747.1"/>
    <property type="molecule type" value="Genomic_DNA"/>
</dbReference>
<evidence type="ECO:0000313" key="2">
    <source>
        <dbReference type="Proteomes" id="UP000562464"/>
    </source>
</evidence>
<protein>
    <submittedName>
        <fullName evidence="1">Uncharacterized protein</fullName>
    </submittedName>
</protein>
<keyword evidence="2" id="KW-1185">Reference proteome</keyword>
<name>A0A841C648_9LACT</name>